<reference evidence="2 3" key="1">
    <citation type="journal article" date="2013" name="Genome Announc.">
        <title>Draft Genome Sequence of Arthrobacter gangotriensis Strain Lz1yT, Isolated from a Penguin Rookery Soil Sample Collected in Antarctica, near the Indian Station Dakshin Gangotri.</title>
        <authorList>
            <person name="Shivaji S."/>
            <person name="Ara S."/>
            <person name="Bandi S."/>
            <person name="Singh A."/>
            <person name="Kumar Pinnaka A."/>
        </authorList>
    </citation>
    <scope>NUCLEOTIDE SEQUENCE [LARGE SCALE GENOMIC DNA]</scope>
    <source>
        <strain evidence="2 3">Lz1y</strain>
    </source>
</reference>
<dbReference type="EMBL" id="AOCK01000007">
    <property type="protein sequence ID" value="EMQ98011.1"/>
    <property type="molecule type" value="Genomic_DNA"/>
</dbReference>
<evidence type="ECO:0008006" key="4">
    <source>
        <dbReference type="Google" id="ProtNLM"/>
    </source>
</evidence>
<name>M7MSJ9_9MICC</name>
<keyword evidence="3" id="KW-1185">Reference proteome</keyword>
<dbReference type="Proteomes" id="UP000012015">
    <property type="component" value="Unassembled WGS sequence"/>
</dbReference>
<comment type="caution">
    <text evidence="2">The sequence shown here is derived from an EMBL/GenBank/DDBJ whole genome shotgun (WGS) entry which is preliminary data.</text>
</comment>
<feature type="compositionally biased region" description="Polar residues" evidence="1">
    <location>
        <begin position="47"/>
        <end position="56"/>
    </location>
</feature>
<dbReference type="PATRIC" id="fig|1276920.7.peg.2517"/>
<feature type="region of interest" description="Disordered" evidence="1">
    <location>
        <begin position="43"/>
        <end position="66"/>
    </location>
</feature>
<dbReference type="STRING" id="1276920.ADIAG_02521"/>
<sequence length="122" mass="13151">MLGAPQTNDSLNQAECEAAIMATDYDAPRQHAGDDEKAEALPELKAQRNTNTNASNLIDEDESALADSYELPGADLSGEELSVMVLPAQANEFTCASCFLVRHRSQIALERDGQLYCADCEG</sequence>
<proteinExistence type="predicted"/>
<evidence type="ECO:0000256" key="1">
    <source>
        <dbReference type="SAM" id="MobiDB-lite"/>
    </source>
</evidence>
<accession>M7MSJ9</accession>
<evidence type="ECO:0000313" key="3">
    <source>
        <dbReference type="Proteomes" id="UP000012015"/>
    </source>
</evidence>
<gene>
    <name evidence="2" type="ORF">ADIAG_02521</name>
</gene>
<dbReference type="Pfam" id="PF13834">
    <property type="entry name" value="DUF4193"/>
    <property type="match status" value="1"/>
</dbReference>
<evidence type="ECO:0000313" key="2">
    <source>
        <dbReference type="EMBL" id="EMQ98011.1"/>
    </source>
</evidence>
<organism evidence="2 3">
    <name type="scientific">Paeniglutamicibacter gangotriensis Lz1y</name>
    <dbReference type="NCBI Taxonomy" id="1276920"/>
    <lineage>
        <taxon>Bacteria</taxon>
        <taxon>Bacillati</taxon>
        <taxon>Actinomycetota</taxon>
        <taxon>Actinomycetes</taxon>
        <taxon>Micrococcales</taxon>
        <taxon>Micrococcaceae</taxon>
        <taxon>Paeniglutamicibacter</taxon>
    </lineage>
</organism>
<dbReference type="eggNOG" id="ENOG5032RNQ">
    <property type="taxonomic scope" value="Bacteria"/>
</dbReference>
<dbReference type="InterPro" id="IPR025242">
    <property type="entry name" value="DUF4193"/>
</dbReference>
<protein>
    <recommendedName>
        <fullName evidence="4">dUTPase</fullName>
    </recommendedName>
</protein>
<dbReference type="AlphaFoldDB" id="M7MSJ9"/>